<keyword evidence="9" id="KW-1185">Reference proteome</keyword>
<evidence type="ECO:0000256" key="4">
    <source>
        <dbReference type="ARBA" id="ARBA00022692"/>
    </source>
</evidence>
<keyword evidence="3" id="KW-0997">Cell inner membrane</keyword>
<evidence type="ECO:0000256" key="5">
    <source>
        <dbReference type="ARBA" id="ARBA00022989"/>
    </source>
</evidence>
<feature type="transmembrane region" description="Helical" evidence="7">
    <location>
        <begin position="360"/>
        <end position="381"/>
    </location>
</feature>
<gene>
    <name evidence="8" type="primary">mdtC</name>
    <name evidence="8" type="ORF">NSPZN2_30257</name>
</gene>
<feature type="transmembrane region" description="Helical" evidence="7">
    <location>
        <begin position="859"/>
        <end position="876"/>
    </location>
</feature>
<dbReference type="SUPFAM" id="SSF82866">
    <property type="entry name" value="Multidrug efflux transporter AcrB transmembrane domain"/>
    <property type="match status" value="2"/>
</dbReference>
<keyword evidence="2" id="KW-1003">Cell membrane</keyword>
<feature type="transmembrane region" description="Helical" evidence="7">
    <location>
        <begin position="463"/>
        <end position="482"/>
    </location>
</feature>
<dbReference type="EMBL" id="CAJNBJ010000016">
    <property type="protein sequence ID" value="CAE6752842.1"/>
    <property type="molecule type" value="Genomic_DNA"/>
</dbReference>
<dbReference type="Gene3D" id="1.20.1640.10">
    <property type="entry name" value="Multidrug efflux transporter AcrB transmembrane domain"/>
    <property type="match status" value="2"/>
</dbReference>
<dbReference type="NCBIfam" id="NF033617">
    <property type="entry name" value="RND_permease_2"/>
    <property type="match status" value="1"/>
</dbReference>
<dbReference type="SUPFAM" id="SSF82693">
    <property type="entry name" value="Multidrug efflux transporter AcrB pore domain, PN1, PN2, PC1 and PC2 subdomains"/>
    <property type="match status" value="4"/>
</dbReference>
<accession>A0ABM8RH33</accession>
<feature type="transmembrane region" description="Helical" evidence="7">
    <location>
        <begin position="529"/>
        <end position="548"/>
    </location>
</feature>
<keyword evidence="4 7" id="KW-0812">Transmembrane</keyword>
<name>A0ABM8RH33_9BACT</name>
<evidence type="ECO:0000313" key="9">
    <source>
        <dbReference type="Proteomes" id="UP000675880"/>
    </source>
</evidence>
<dbReference type="Gene3D" id="3.30.70.1430">
    <property type="entry name" value="Multidrug efflux transporter AcrB pore domain"/>
    <property type="match status" value="2"/>
</dbReference>
<feature type="transmembrane region" description="Helical" evidence="7">
    <location>
        <begin position="955"/>
        <end position="976"/>
    </location>
</feature>
<feature type="transmembrane region" description="Helical" evidence="7">
    <location>
        <begin position="12"/>
        <end position="32"/>
    </location>
</feature>
<evidence type="ECO:0000256" key="2">
    <source>
        <dbReference type="ARBA" id="ARBA00022475"/>
    </source>
</evidence>
<evidence type="ECO:0000256" key="6">
    <source>
        <dbReference type="ARBA" id="ARBA00023136"/>
    </source>
</evidence>
<evidence type="ECO:0000256" key="7">
    <source>
        <dbReference type="SAM" id="Phobius"/>
    </source>
</evidence>
<keyword evidence="5 7" id="KW-1133">Transmembrane helix</keyword>
<dbReference type="SUPFAM" id="SSF82714">
    <property type="entry name" value="Multidrug efflux transporter AcrB TolC docking domain, DN and DC subdomains"/>
    <property type="match status" value="2"/>
</dbReference>
<keyword evidence="1" id="KW-0813">Transport</keyword>
<dbReference type="PANTHER" id="PTHR32063">
    <property type="match status" value="1"/>
</dbReference>
<keyword evidence="6 7" id="KW-0472">Membrane</keyword>
<dbReference type="Gene3D" id="3.30.2090.10">
    <property type="entry name" value="Multidrug efflux transporter AcrB TolC docking domain, DN and DC subdomains"/>
    <property type="match status" value="2"/>
</dbReference>
<proteinExistence type="predicted"/>
<dbReference type="Gene3D" id="3.30.70.1320">
    <property type="entry name" value="Multidrug efflux transporter AcrB pore domain like"/>
    <property type="match status" value="1"/>
</dbReference>
<evidence type="ECO:0000313" key="8">
    <source>
        <dbReference type="EMBL" id="CAE6752842.1"/>
    </source>
</evidence>
<dbReference type="InterPro" id="IPR001036">
    <property type="entry name" value="Acrflvin-R"/>
</dbReference>
<feature type="transmembrane region" description="Helical" evidence="7">
    <location>
        <begin position="337"/>
        <end position="353"/>
    </location>
</feature>
<dbReference type="RefSeq" id="WP_213042446.1">
    <property type="nucleotide sequence ID" value="NZ_CAJNBJ010000016.1"/>
</dbReference>
<feature type="transmembrane region" description="Helical" evidence="7">
    <location>
        <begin position="988"/>
        <end position="1014"/>
    </location>
</feature>
<feature type="transmembrane region" description="Helical" evidence="7">
    <location>
        <begin position="909"/>
        <end position="934"/>
    </location>
</feature>
<organism evidence="8 9">
    <name type="scientific">Nitrospira defluvii</name>
    <dbReference type="NCBI Taxonomy" id="330214"/>
    <lineage>
        <taxon>Bacteria</taxon>
        <taxon>Pseudomonadati</taxon>
        <taxon>Nitrospirota</taxon>
        <taxon>Nitrospiria</taxon>
        <taxon>Nitrospirales</taxon>
        <taxon>Nitrospiraceae</taxon>
        <taxon>Nitrospira</taxon>
    </lineage>
</organism>
<evidence type="ECO:0000256" key="1">
    <source>
        <dbReference type="ARBA" id="ARBA00022448"/>
    </source>
</evidence>
<reference evidence="8 9" key="1">
    <citation type="submission" date="2021-02" db="EMBL/GenBank/DDBJ databases">
        <authorList>
            <person name="Han P."/>
        </authorList>
    </citation>
    <scope>NUCLEOTIDE SEQUENCE [LARGE SCALE GENOMIC DNA]</scope>
    <source>
        <strain evidence="8">Candidatus Nitrospira sp. ZN2</strain>
    </source>
</reference>
<dbReference type="Proteomes" id="UP000675880">
    <property type="component" value="Unassembled WGS sequence"/>
</dbReference>
<evidence type="ECO:0000256" key="3">
    <source>
        <dbReference type="ARBA" id="ARBA00022519"/>
    </source>
</evidence>
<dbReference type="InterPro" id="IPR027463">
    <property type="entry name" value="AcrB_DN_DC_subdom"/>
</dbReference>
<protein>
    <submittedName>
        <fullName evidence="8">Multidrug efflux pump RND permease subunit MdtC</fullName>
    </submittedName>
</protein>
<comment type="caution">
    <text evidence="8">The sequence shown here is derived from an EMBL/GenBank/DDBJ whole genome shotgun (WGS) entry which is preliminary data.</text>
</comment>
<dbReference type="Gene3D" id="3.30.70.1440">
    <property type="entry name" value="Multidrug efflux transporter AcrB pore domain"/>
    <property type="match status" value="1"/>
</dbReference>
<dbReference type="Pfam" id="PF00873">
    <property type="entry name" value="ACR_tran"/>
    <property type="match status" value="1"/>
</dbReference>
<dbReference type="PRINTS" id="PR00702">
    <property type="entry name" value="ACRIFLAVINRP"/>
</dbReference>
<dbReference type="PANTHER" id="PTHR32063:SF34">
    <property type="entry name" value="MULTIDRUG RESISTANCE PROTEIN MDTC"/>
    <property type="match status" value="1"/>
</dbReference>
<feature type="transmembrane region" description="Helical" evidence="7">
    <location>
        <begin position="431"/>
        <end position="451"/>
    </location>
</feature>
<sequence length="1033" mass="111221">MNISAPFVRRPVATTLLTLGATFIGIVAFPFLPVAALPQVEFPTINVSASLPGASPETMASSVAAPLERQFTRIAGVTEMTSSSTMGGTNVTLQFELSRDIDGAARDVQAAINASRVDLPPNLPSAPRYSIVNPADGPILILAITSELVTRGQMYDAASSILQQKLSQVEGVGQVAVGGGSLPAIRVDLNPTALNKYGIGLGDVREVLTSTNVNRPKGQLTAADRTWQILTNDQLHQAEEYLPLIVAYRNGRAVHLSDVASVESSVEDLRTMGVANGIPAVLVIVYRQPDANIIDTVDRLRARLPQLEASLPGSMSLSIVMDRTPVIRASLHDVERTLAISVALVILVVFVFLRNVRATLIPAVAVPVSLISTFGVMYLLNYSLDNLSLMALTIATGFVVDDAIVVLENITRYREQGVPAMEAALRGAKDIAFTVVSMTLSLVAVFIPVFLMGGMMGRLFREFAVTLSVAIGVSLVVSLTTIPMLCARVLKPEADAGHGWWYRLSERGFDAMSRGYAASLAWVLRHPRTMLVVTLATMALTIYLYILVPKGFFPQQDTGRLFGNIRAAQDISFQAMRDKLTEVVGIIKSDPAVASITGFTGGGSHSGTTNTGRMFIALKPLEERGMSSEEVIARLRPKLAKVPGAPTYLQAIQDLRIGGRASSAQYQYTLQSVDLDELNTWAPKVESKLRTLPEIVDVNSDQQDRGQQSLVVFDRSTASRLGLTPQLIDDTLYDAFGQRQVSIMYTPLNQYHVVMEVAPQYWQNPAALHEIYVRSPSGAQVPLSAVTRYEPANAILSVNHQGQFPAVTVSFNMAAGASLGEAVAAIDQAMHDIGLPTSVRGTFQGTAKAFQSSAENQPWLILAALVTVYIVLGILYESYIHPLTILSTLPSAGVGALLALLLFKTELSMIALIGIMLLIGIVKKNAIMMIDFALQSERMGEGKTPQAAIYEACLLRFRPIMMTTAAALLGALPLALGTGVGSELRRPLGIAIVGGLLVSQVLTLYTTPVVYLFLDRLRLRWVRARAASLHPAA</sequence>